<protein>
    <submittedName>
        <fullName evidence="2">Uncharacterized protein</fullName>
    </submittedName>
</protein>
<reference evidence="2" key="1">
    <citation type="submission" date="2020-11" db="EMBL/GenBank/DDBJ databases">
        <authorList>
            <person name="Tran Van P."/>
        </authorList>
    </citation>
    <scope>NUCLEOTIDE SEQUENCE</scope>
</reference>
<proteinExistence type="predicted"/>
<dbReference type="AlphaFoldDB" id="A0A7R9G147"/>
<feature type="region of interest" description="Disordered" evidence="1">
    <location>
        <begin position="289"/>
        <end position="332"/>
    </location>
</feature>
<organism evidence="2">
    <name type="scientific">Timema shepardi</name>
    <name type="common">Walking stick</name>
    <dbReference type="NCBI Taxonomy" id="629360"/>
    <lineage>
        <taxon>Eukaryota</taxon>
        <taxon>Metazoa</taxon>
        <taxon>Ecdysozoa</taxon>
        <taxon>Arthropoda</taxon>
        <taxon>Hexapoda</taxon>
        <taxon>Insecta</taxon>
        <taxon>Pterygota</taxon>
        <taxon>Neoptera</taxon>
        <taxon>Polyneoptera</taxon>
        <taxon>Phasmatodea</taxon>
        <taxon>Timematodea</taxon>
        <taxon>Timematoidea</taxon>
        <taxon>Timematidae</taxon>
        <taxon>Timema</taxon>
    </lineage>
</organism>
<feature type="compositionally biased region" description="Basic and acidic residues" evidence="1">
    <location>
        <begin position="299"/>
        <end position="315"/>
    </location>
</feature>
<sequence length="332" mass="37187">MERYSFIETPPPVHPTEIQTSISPSSAVELNTTRALANYATEAGINSLVYCHSNILDHVTNDASLTDIQQLLRSELLRWSLEPGEKGVKSSWPPGPPSKCSGFSMCPLPHTLETLDVGDNRLWTNERSPGRYSRGHPSNHPKKVRAPAPKECRDTCVFQHGKCTSATLDEYRQANMYSRLRLSKVNKKYLSSALASLSQPTSVPENCLAELREKVTKIAEQVGGNESTERLLQWHRTKLNKKPPDKTKAHISVVDLQPDHSSSHRAEQFYPINSWTRPHANLLKLKHPLNKVRSGGPHASDDPGMKRRTFRGNDKHGKKTGICPDENALQLR</sequence>
<name>A0A7R9G147_TIMSH</name>
<gene>
    <name evidence="2" type="ORF">TSIB3V08_LOCUS6024</name>
</gene>
<feature type="compositionally biased region" description="Basic residues" evidence="1">
    <location>
        <begin position="133"/>
        <end position="145"/>
    </location>
</feature>
<feature type="region of interest" description="Disordered" evidence="1">
    <location>
        <begin position="124"/>
        <end position="147"/>
    </location>
</feature>
<accession>A0A7R9G147</accession>
<evidence type="ECO:0000256" key="1">
    <source>
        <dbReference type="SAM" id="MobiDB-lite"/>
    </source>
</evidence>
<evidence type="ECO:0000313" key="2">
    <source>
        <dbReference type="EMBL" id="CAD7261902.1"/>
    </source>
</evidence>
<dbReference type="EMBL" id="OC002482">
    <property type="protein sequence ID" value="CAD7261902.1"/>
    <property type="molecule type" value="Genomic_DNA"/>
</dbReference>